<dbReference type="Proteomes" id="UP001611075">
    <property type="component" value="Unassembled WGS sequence"/>
</dbReference>
<keyword evidence="3" id="KW-1185">Reference proteome</keyword>
<proteinExistence type="predicted"/>
<feature type="region of interest" description="Disordered" evidence="1">
    <location>
        <begin position="50"/>
        <end position="88"/>
    </location>
</feature>
<evidence type="ECO:0008006" key="4">
    <source>
        <dbReference type="Google" id="ProtNLM"/>
    </source>
</evidence>
<evidence type="ECO:0000256" key="1">
    <source>
        <dbReference type="SAM" id="MobiDB-lite"/>
    </source>
</evidence>
<protein>
    <recommendedName>
        <fullName evidence="4">FXSXX-COOH protein</fullName>
    </recommendedName>
</protein>
<evidence type="ECO:0000313" key="2">
    <source>
        <dbReference type="EMBL" id="MFI0792930.1"/>
    </source>
</evidence>
<dbReference type="EMBL" id="JBIRPU010000004">
    <property type="protein sequence ID" value="MFI0792930.1"/>
    <property type="molecule type" value="Genomic_DNA"/>
</dbReference>
<dbReference type="RefSeq" id="WP_396677993.1">
    <property type="nucleotide sequence ID" value="NZ_JBIRPU010000004.1"/>
</dbReference>
<reference evidence="2 3" key="1">
    <citation type="submission" date="2024-10" db="EMBL/GenBank/DDBJ databases">
        <title>The Natural Products Discovery Center: Release of the First 8490 Sequenced Strains for Exploring Actinobacteria Biosynthetic Diversity.</title>
        <authorList>
            <person name="Kalkreuter E."/>
            <person name="Kautsar S.A."/>
            <person name="Yang D."/>
            <person name="Bader C.D."/>
            <person name="Teijaro C.N."/>
            <person name="Fluegel L."/>
            <person name="Davis C.M."/>
            <person name="Simpson J.R."/>
            <person name="Lauterbach L."/>
            <person name="Steele A.D."/>
            <person name="Gui C."/>
            <person name="Meng S."/>
            <person name="Li G."/>
            <person name="Viehrig K."/>
            <person name="Ye F."/>
            <person name="Su P."/>
            <person name="Kiefer A.F."/>
            <person name="Nichols A."/>
            <person name="Cepeda A.J."/>
            <person name="Yan W."/>
            <person name="Fan B."/>
            <person name="Jiang Y."/>
            <person name="Adhikari A."/>
            <person name="Zheng C.-J."/>
            <person name="Schuster L."/>
            <person name="Cowan T.M."/>
            <person name="Smanski M.J."/>
            <person name="Chevrette M.G."/>
            <person name="De Carvalho L.P.S."/>
            <person name="Shen B."/>
        </authorList>
    </citation>
    <scope>NUCLEOTIDE SEQUENCE [LARGE SCALE GENOMIC DNA]</scope>
    <source>
        <strain evidence="2 3">NPDC021253</strain>
    </source>
</reference>
<organism evidence="2 3">
    <name type="scientific">Micromonospora rubida</name>
    <dbReference type="NCBI Taxonomy" id="2697657"/>
    <lineage>
        <taxon>Bacteria</taxon>
        <taxon>Bacillati</taxon>
        <taxon>Actinomycetota</taxon>
        <taxon>Actinomycetes</taxon>
        <taxon>Micromonosporales</taxon>
        <taxon>Micromonosporaceae</taxon>
        <taxon>Micromonospora</taxon>
    </lineage>
</organism>
<evidence type="ECO:0000313" key="3">
    <source>
        <dbReference type="Proteomes" id="UP001611075"/>
    </source>
</evidence>
<name>A0ABW7SGV9_9ACTN</name>
<sequence length="88" mass="9430">MSEGVSSRDEPLISHLLNAEELDPADLDAVPRKLLLRSLRRLIDETGDPTAEFLWFPNQTSDPGGLRSGRRGRSGSGGDAGGDGEGKR</sequence>
<comment type="caution">
    <text evidence="2">The sequence shown here is derived from an EMBL/GenBank/DDBJ whole genome shotgun (WGS) entry which is preliminary data.</text>
</comment>
<feature type="compositionally biased region" description="Gly residues" evidence="1">
    <location>
        <begin position="74"/>
        <end position="88"/>
    </location>
</feature>
<gene>
    <name evidence="2" type="ORF">ACH4OY_09550</name>
</gene>
<accession>A0ABW7SGV9</accession>